<dbReference type="Pfam" id="PF04860">
    <property type="entry name" value="Phage_portal"/>
    <property type="match status" value="1"/>
</dbReference>
<evidence type="ECO:0000313" key="1">
    <source>
        <dbReference type="EMBL" id="TDM04059.1"/>
    </source>
</evidence>
<reference evidence="1 2" key="1">
    <citation type="submission" date="2019-01" db="EMBL/GenBank/DDBJ databases">
        <title>Draft genome sequences of the type strains of six Macrococcus species.</title>
        <authorList>
            <person name="Mazhar S."/>
            <person name="Altermann E."/>
            <person name="Hill C."/>
            <person name="Mcauliffe O."/>
        </authorList>
    </citation>
    <scope>NUCLEOTIDE SEQUENCE [LARGE SCALE GENOMIC DNA]</scope>
    <source>
        <strain evidence="1 2">ATCC 51828</strain>
    </source>
</reference>
<accession>A0A9Q8CNH6</accession>
<dbReference type="EMBL" id="SCWD01000001">
    <property type="protein sequence ID" value="TDM04059.1"/>
    <property type="molecule type" value="Genomic_DNA"/>
</dbReference>
<dbReference type="NCBIfam" id="TIGR01537">
    <property type="entry name" value="portal_HK97"/>
    <property type="match status" value="1"/>
</dbReference>
<protein>
    <submittedName>
        <fullName evidence="1">Phage portal protein</fullName>
    </submittedName>
</protein>
<evidence type="ECO:0000313" key="2">
    <source>
        <dbReference type="Proteomes" id="UP000295280"/>
    </source>
</evidence>
<sequence length="410" mass="46177">MSFFKRNITVEQPFIPDSTEHVVNMLNLASVNDWNDTYFSGLDVLTNADVMSAVNMIASDVAGLRLTSKDIEADKDLLKLLNVRPNATMTAYNLKFAIILNLIIYGNSYVEIVRNEAGRAIELYFIRNSDVTIKKMRDSFRVKEIIYEVKSLDSKSIKKVKSNDMLHYKLMSTDGIVGQSLLKALQNELSVSKNSKQFLDSFFRHGTHSGGMIKTDEDLSPEDVKILQDQFQQVNAGMSNANKVMILPNGLDYDAIKVDTELIKMINSNNSSKATIASVLGIPLHKMGLSTSNMDLAQLNQDYLISTLKAYLDIILSELYKLDEQIEVEFDFNTDDYTNIDTKQLHENLKIERELGFINVDEGRARLGLKPLGNEIGTQYITNLNYVDSEIANEYQLNKATSKGGEMTNE</sequence>
<dbReference type="RefSeq" id="WP_133416919.1">
    <property type="nucleotide sequence ID" value="NZ_SCWD01000001.1"/>
</dbReference>
<comment type="caution">
    <text evidence="1">The sequence shown here is derived from an EMBL/GenBank/DDBJ whole genome shotgun (WGS) entry which is preliminary data.</text>
</comment>
<dbReference type="InterPro" id="IPR006427">
    <property type="entry name" value="Portal_HK97"/>
</dbReference>
<dbReference type="InterPro" id="IPR006944">
    <property type="entry name" value="Phage/GTA_portal"/>
</dbReference>
<dbReference type="AlphaFoldDB" id="A0A9Q8CNH6"/>
<keyword evidence="2" id="KW-1185">Reference proteome</keyword>
<dbReference type="Proteomes" id="UP000295280">
    <property type="component" value="Unassembled WGS sequence"/>
</dbReference>
<name>A0A9Q8CNH6_9STAP</name>
<organism evidence="1 2">
    <name type="scientific">Macrococcus carouselicus</name>
    <dbReference type="NCBI Taxonomy" id="69969"/>
    <lineage>
        <taxon>Bacteria</taxon>
        <taxon>Bacillati</taxon>
        <taxon>Bacillota</taxon>
        <taxon>Bacilli</taxon>
        <taxon>Bacillales</taxon>
        <taxon>Staphylococcaceae</taxon>
        <taxon>Macrococcus</taxon>
    </lineage>
</organism>
<gene>
    <name evidence="1" type="ORF">ERX40_02505</name>
</gene>
<dbReference type="OrthoDB" id="9765386at2"/>
<proteinExistence type="predicted"/>